<evidence type="ECO:0000313" key="1">
    <source>
        <dbReference type="EMBL" id="AFK71008.1"/>
    </source>
</evidence>
<name>I3UZT7_PSEPU</name>
<dbReference type="EMBL" id="CP003588">
    <property type="protein sequence ID" value="AFK71008.1"/>
    <property type="molecule type" value="Genomic_DNA"/>
</dbReference>
<dbReference type="KEGG" id="ppi:YSA_07837"/>
<proteinExistence type="predicted"/>
<evidence type="ECO:0000313" key="2">
    <source>
        <dbReference type="Proteomes" id="UP000005268"/>
    </source>
</evidence>
<dbReference type="HOGENOM" id="CLU_2555700_0_0_6"/>
<organism evidence="1 2">
    <name type="scientific">Pseudomonas putida ND6</name>
    <dbReference type="NCBI Taxonomy" id="231023"/>
    <lineage>
        <taxon>Bacteria</taxon>
        <taxon>Pseudomonadati</taxon>
        <taxon>Pseudomonadota</taxon>
        <taxon>Gammaproteobacteria</taxon>
        <taxon>Pseudomonadales</taxon>
        <taxon>Pseudomonadaceae</taxon>
        <taxon>Pseudomonas</taxon>
    </lineage>
</organism>
<dbReference type="Proteomes" id="UP000005268">
    <property type="component" value="Chromosome"/>
</dbReference>
<protein>
    <submittedName>
        <fullName evidence="1">Uncharacterized protein</fullName>
    </submittedName>
</protein>
<accession>I3UZT7</accession>
<reference evidence="1 2" key="1">
    <citation type="journal article" date="2012" name="J. Bacteriol.">
        <title>Complete Genome Sequence of the Naphthalene-Degrading Pseudomonas putida Strain ND6.</title>
        <authorList>
            <person name="Li S."/>
            <person name="Zhao H."/>
            <person name="Li Y."/>
            <person name="Niu S."/>
            <person name="Cai B."/>
        </authorList>
    </citation>
    <scope>NUCLEOTIDE SEQUENCE [LARGE SCALE GENOMIC DNA]</scope>
    <source>
        <strain evidence="1 2">ND6</strain>
    </source>
</reference>
<gene>
    <name evidence="1" type="ORF">YSA_07837</name>
</gene>
<sequence>MNGPVPVGRLNTLYASTQVSAGCPTSFKPTSGHELACAPPRFLPGMHPAIPRPHGVVASTSMNVLASRKYLSPHYISIFLIP</sequence>
<dbReference type="AlphaFoldDB" id="I3UZT7"/>